<dbReference type="KEGG" id="mop:Mesop_6568"/>
<keyword evidence="1" id="KW-1133">Transmembrane helix</keyword>
<dbReference type="Proteomes" id="UP000001623">
    <property type="component" value="Chromosome"/>
</dbReference>
<reference evidence="2 3" key="1">
    <citation type="submission" date="2010-10" db="EMBL/GenBank/DDBJ databases">
        <title>Complete sequence of Mesorhizobium opportunistum WSM2075.</title>
        <authorList>
            <consortium name="US DOE Joint Genome Institute"/>
            <person name="Lucas S."/>
            <person name="Copeland A."/>
            <person name="Lapidus A."/>
            <person name="Cheng J.-F."/>
            <person name="Bruce D."/>
            <person name="Goodwin L."/>
            <person name="Pitluck S."/>
            <person name="Chertkov O."/>
            <person name="Misra M."/>
            <person name="Detter J.C."/>
            <person name="Han C."/>
            <person name="Tapia R."/>
            <person name="Land M."/>
            <person name="Hauser L."/>
            <person name="Kyrpides N."/>
            <person name="Ovchinnikova G."/>
            <person name="Mavrommatis K.M."/>
            <person name="Tiwari R.P."/>
            <person name="Howieson J.G."/>
            <person name="O'Hara G.W."/>
            <person name="Nandasena K.G."/>
            <person name="Woyke T."/>
        </authorList>
    </citation>
    <scope>NUCLEOTIDE SEQUENCE [LARGE SCALE GENOMIC DNA]</scope>
    <source>
        <strain evidence="3">LMG 24607 / HAMBI 3007 / WSM2075</strain>
    </source>
</reference>
<dbReference type="AlphaFoldDB" id="F7Y7L7"/>
<evidence type="ECO:0000313" key="3">
    <source>
        <dbReference type="Proteomes" id="UP000001623"/>
    </source>
</evidence>
<sequence length="106" mass="11600">MTRSSLHLLKGIGYSISAASVILLAIVSWDSASKSPLLIACLLGGAATSIIGMFCRWLSYEIEKRWENDRTDNEATPAARAARDDYLPAPLKIIRPPASQRTNLIE</sequence>
<dbReference type="HOGENOM" id="CLU_2220005_0_0_5"/>
<dbReference type="eggNOG" id="ENOG502ZJWJ">
    <property type="taxonomic scope" value="Bacteria"/>
</dbReference>
<organism evidence="2 3">
    <name type="scientific">Mesorhizobium opportunistum (strain LMG 24607 / HAMBI 3007 / WSM2075)</name>
    <dbReference type="NCBI Taxonomy" id="536019"/>
    <lineage>
        <taxon>Bacteria</taxon>
        <taxon>Pseudomonadati</taxon>
        <taxon>Pseudomonadota</taxon>
        <taxon>Alphaproteobacteria</taxon>
        <taxon>Hyphomicrobiales</taxon>
        <taxon>Phyllobacteriaceae</taxon>
        <taxon>Mesorhizobium</taxon>
    </lineage>
</organism>
<evidence type="ECO:0000256" key="1">
    <source>
        <dbReference type="SAM" id="Phobius"/>
    </source>
</evidence>
<dbReference type="EMBL" id="CP002279">
    <property type="protein sequence ID" value="AEH90890.1"/>
    <property type="molecule type" value="Genomic_DNA"/>
</dbReference>
<gene>
    <name evidence="2" type="ordered locus">Mesop_6568</name>
</gene>
<keyword evidence="1" id="KW-0472">Membrane</keyword>
<evidence type="ECO:0000313" key="2">
    <source>
        <dbReference type="EMBL" id="AEH90890.1"/>
    </source>
</evidence>
<dbReference type="RefSeq" id="WP_013897205.1">
    <property type="nucleotide sequence ID" value="NC_015675.1"/>
</dbReference>
<protein>
    <submittedName>
        <fullName evidence="2">Uncharacterized protein</fullName>
    </submittedName>
</protein>
<accession>F7Y7L7</accession>
<feature type="transmembrane region" description="Helical" evidence="1">
    <location>
        <begin position="12"/>
        <end position="29"/>
    </location>
</feature>
<proteinExistence type="predicted"/>
<keyword evidence="1" id="KW-0812">Transmembrane</keyword>
<feature type="transmembrane region" description="Helical" evidence="1">
    <location>
        <begin position="35"/>
        <end position="55"/>
    </location>
</feature>
<name>F7Y7L7_MESOW</name>